<dbReference type="InterPro" id="IPR020845">
    <property type="entry name" value="AMP-binding_CS"/>
</dbReference>
<dbReference type="PANTHER" id="PTHR43605">
    <property type="entry name" value="ACYL-COENZYME A SYNTHETASE"/>
    <property type="match status" value="1"/>
</dbReference>
<dbReference type="GO" id="GO:0005524">
    <property type="term" value="F:ATP binding"/>
    <property type="evidence" value="ECO:0007669"/>
    <property type="project" value="UniProtKB-KW"/>
</dbReference>
<dbReference type="STRING" id="489703.SAMN04488038_10269"/>
<accession>A0A1H9BF09</accession>
<dbReference type="GO" id="GO:0015645">
    <property type="term" value="F:fatty acid ligase activity"/>
    <property type="evidence" value="ECO:0007669"/>
    <property type="project" value="TreeGrafter"/>
</dbReference>
<dbReference type="GO" id="GO:0004321">
    <property type="term" value="F:fatty-acyl-CoA synthase activity"/>
    <property type="evidence" value="ECO:0007669"/>
    <property type="project" value="TreeGrafter"/>
</dbReference>
<comment type="similarity">
    <text evidence="1">Belongs to the ATP-dependent AMP-binding enzyme family.</text>
</comment>
<dbReference type="Proteomes" id="UP000199233">
    <property type="component" value="Unassembled WGS sequence"/>
</dbReference>
<feature type="domain" description="AMP-dependent synthetase/ligase" evidence="5">
    <location>
        <begin position="50"/>
        <end position="388"/>
    </location>
</feature>
<evidence type="ECO:0000259" key="5">
    <source>
        <dbReference type="Pfam" id="PF00501"/>
    </source>
</evidence>
<keyword evidence="3" id="KW-0547">Nucleotide-binding</keyword>
<dbReference type="GO" id="GO:0016405">
    <property type="term" value="F:CoA-ligase activity"/>
    <property type="evidence" value="ECO:0007669"/>
    <property type="project" value="UniProtKB-ARBA"/>
</dbReference>
<reference evidence="7 8" key="1">
    <citation type="submission" date="2016-10" db="EMBL/GenBank/DDBJ databases">
        <authorList>
            <person name="de Groot N.N."/>
        </authorList>
    </citation>
    <scope>NUCLEOTIDE SEQUENCE [LARGE SCALE GENOMIC DNA]</scope>
    <source>
        <strain evidence="7 8">DSM 25927</strain>
    </source>
</reference>
<dbReference type="InterPro" id="IPR042099">
    <property type="entry name" value="ANL_N_sf"/>
</dbReference>
<organism evidence="7 8">
    <name type="scientific">Solimonas aquatica</name>
    <dbReference type="NCBI Taxonomy" id="489703"/>
    <lineage>
        <taxon>Bacteria</taxon>
        <taxon>Pseudomonadati</taxon>
        <taxon>Pseudomonadota</taxon>
        <taxon>Gammaproteobacteria</taxon>
        <taxon>Nevskiales</taxon>
        <taxon>Nevskiaceae</taxon>
        <taxon>Solimonas</taxon>
    </lineage>
</organism>
<evidence type="ECO:0000256" key="3">
    <source>
        <dbReference type="ARBA" id="ARBA00022741"/>
    </source>
</evidence>
<dbReference type="InterPro" id="IPR025110">
    <property type="entry name" value="AMP-bd_C"/>
</dbReference>
<feature type="domain" description="AMP-binding enzyme C-terminal" evidence="6">
    <location>
        <begin position="456"/>
        <end position="533"/>
    </location>
</feature>
<dbReference type="OrthoDB" id="9803968at2"/>
<dbReference type="Gene3D" id="3.40.50.12780">
    <property type="entry name" value="N-terminal domain of ligase-like"/>
    <property type="match status" value="1"/>
</dbReference>
<evidence type="ECO:0000256" key="2">
    <source>
        <dbReference type="ARBA" id="ARBA00022598"/>
    </source>
</evidence>
<evidence type="ECO:0000256" key="1">
    <source>
        <dbReference type="ARBA" id="ARBA00006432"/>
    </source>
</evidence>
<evidence type="ECO:0000256" key="4">
    <source>
        <dbReference type="ARBA" id="ARBA00022840"/>
    </source>
</evidence>
<evidence type="ECO:0000313" key="7">
    <source>
        <dbReference type="EMBL" id="SEP87586.1"/>
    </source>
</evidence>
<dbReference type="SUPFAM" id="SSF56801">
    <property type="entry name" value="Acetyl-CoA synthetase-like"/>
    <property type="match status" value="1"/>
</dbReference>
<protein>
    <submittedName>
        <fullName evidence="7">Acetyl-CoA synthetase</fullName>
    </submittedName>
</protein>
<evidence type="ECO:0000313" key="8">
    <source>
        <dbReference type="Proteomes" id="UP000199233"/>
    </source>
</evidence>
<keyword evidence="8" id="KW-1185">Reference proteome</keyword>
<dbReference type="Pfam" id="PF13193">
    <property type="entry name" value="AMP-binding_C"/>
    <property type="match status" value="1"/>
</dbReference>
<keyword evidence="4" id="KW-0067">ATP-binding</keyword>
<dbReference type="InterPro" id="IPR045851">
    <property type="entry name" value="AMP-bd_C_sf"/>
</dbReference>
<dbReference type="Pfam" id="PF00501">
    <property type="entry name" value="AMP-binding"/>
    <property type="match status" value="1"/>
</dbReference>
<dbReference type="InterPro" id="IPR000873">
    <property type="entry name" value="AMP-dep_synth/lig_dom"/>
</dbReference>
<dbReference type="AlphaFoldDB" id="A0A1H9BF09"/>
<evidence type="ECO:0000259" key="6">
    <source>
        <dbReference type="Pfam" id="PF13193"/>
    </source>
</evidence>
<dbReference type="PROSITE" id="PS00455">
    <property type="entry name" value="AMP_BINDING"/>
    <property type="match status" value="1"/>
</dbReference>
<dbReference type="EMBL" id="FOFS01000002">
    <property type="protein sequence ID" value="SEP87586.1"/>
    <property type="molecule type" value="Genomic_DNA"/>
</dbReference>
<proteinExistence type="inferred from homology"/>
<dbReference type="GO" id="GO:0006633">
    <property type="term" value="P:fatty acid biosynthetic process"/>
    <property type="evidence" value="ECO:0007669"/>
    <property type="project" value="TreeGrafter"/>
</dbReference>
<keyword evidence="2" id="KW-0436">Ligase</keyword>
<dbReference type="GO" id="GO:0006637">
    <property type="term" value="P:acyl-CoA metabolic process"/>
    <property type="evidence" value="ECO:0007669"/>
    <property type="project" value="TreeGrafter"/>
</dbReference>
<name>A0A1H9BF09_9GAMM</name>
<dbReference type="RefSeq" id="WP_093281849.1">
    <property type="nucleotide sequence ID" value="NZ_FOFS01000002.1"/>
</dbReference>
<sequence>MNAAQDFLAAREFLLAQDQQPERAYRDFRWPELPEFNWALDHFDHLAAGNDAIALWIVNENGEERQWSFEQLRQASNRAANFLRGLGVRRGDRVLLMLPNTVELWEITLGAMKLGAVLSPATTLLSQADLADRISRGAMSVVVAQADCTQRFAGIAGHCTRIVVGAATEGWLDYACSAQASAVFSADAPTRAGDALFLYFTSGTTSKPKIVMHTHRSYPIGHLSTLYWLGLRRFDIHLNISSPGWAKHAWSCLFAPWTVGATIFIYNQGRFDAARTLATLVRCGVTSLCAPPTAWRSFILEDLSTYPVKLRELASAGEPLNPEVIEQVQAAWGLQIREGYGQTESTAMLGNPPGQALRHGSMGRPLPGYHIELIDGEGRPAAEGELSVALDAARSGRPAGIMAGYFDEPERTARALGGPYYGTGDYARRDADGYYWFVGRIDDVFKSSDYRISPFELESALLEHEAIAEAAVIESPDPKRLCVPKACVVLKPGLTASRQLALEILRFARQRLAPYQRIRILEFRELPKTVSGKIRRAELRAEEARHRASLARAAQEFFDSDFTELNAGGQR</sequence>
<gene>
    <name evidence="7" type="ORF">SAMN04488038_10269</name>
</gene>
<dbReference type="InterPro" id="IPR051087">
    <property type="entry name" value="Mitochondrial_ACSM"/>
</dbReference>
<dbReference type="Gene3D" id="3.30.300.30">
    <property type="match status" value="1"/>
</dbReference>
<dbReference type="PANTHER" id="PTHR43605:SF10">
    <property type="entry name" value="ACYL-COA SYNTHETASE MEDIUM CHAIN FAMILY MEMBER 3"/>
    <property type="match status" value="1"/>
</dbReference>